<dbReference type="Proteomes" id="UP000277671">
    <property type="component" value="Unassembled WGS sequence"/>
</dbReference>
<feature type="transmembrane region" description="Helical" evidence="7">
    <location>
        <begin position="492"/>
        <end position="516"/>
    </location>
</feature>
<comment type="subcellular location">
    <subcellularLocation>
        <location evidence="1">Cell membrane</location>
        <topology evidence="1">Multi-pass membrane protein</topology>
    </subcellularLocation>
</comment>
<name>A0A495JUB7_9ACTN</name>
<dbReference type="InterPro" id="IPR050250">
    <property type="entry name" value="Macrolide_Exporter_MacB"/>
</dbReference>
<accession>A0A495JUB7</accession>
<keyword evidence="11" id="KW-1185">Reference proteome</keyword>
<comment type="similarity">
    <text evidence="6">Belongs to the ABC-4 integral membrane protein family.</text>
</comment>
<keyword evidence="3 7" id="KW-0812">Transmembrane</keyword>
<proteinExistence type="inferred from homology"/>
<dbReference type="OrthoDB" id="9780560at2"/>
<evidence type="ECO:0000313" key="10">
    <source>
        <dbReference type="EMBL" id="RKR92583.1"/>
    </source>
</evidence>
<organism evidence="10 11">
    <name type="scientific">Micromonospora pisi</name>
    <dbReference type="NCBI Taxonomy" id="589240"/>
    <lineage>
        <taxon>Bacteria</taxon>
        <taxon>Bacillati</taxon>
        <taxon>Actinomycetota</taxon>
        <taxon>Actinomycetes</taxon>
        <taxon>Micromonosporales</taxon>
        <taxon>Micromonosporaceae</taxon>
        <taxon>Micromonospora</taxon>
    </lineage>
</organism>
<dbReference type="EMBL" id="RBKT01000001">
    <property type="protein sequence ID" value="RKR92583.1"/>
    <property type="molecule type" value="Genomic_DNA"/>
</dbReference>
<feature type="transmembrane region" description="Helical" evidence="7">
    <location>
        <begin position="317"/>
        <end position="343"/>
    </location>
</feature>
<feature type="transmembrane region" description="Helical" evidence="7">
    <location>
        <begin position="270"/>
        <end position="296"/>
    </location>
</feature>
<dbReference type="Pfam" id="PF12704">
    <property type="entry name" value="MacB_PCD"/>
    <property type="match status" value="2"/>
</dbReference>
<keyword evidence="4 7" id="KW-1133">Transmembrane helix</keyword>
<feature type="domain" description="MacB-like periplasmic core" evidence="9">
    <location>
        <begin position="492"/>
        <end position="694"/>
    </location>
</feature>
<evidence type="ECO:0000256" key="7">
    <source>
        <dbReference type="SAM" id="Phobius"/>
    </source>
</evidence>
<dbReference type="AlphaFoldDB" id="A0A495JUB7"/>
<sequence length="852" mass="88453">MLRATLKSLLSRKLRLVLSGFAIILGVMFVASAFVLTDSLGGRFEQLFQTINKDVAVQVQVTDAAGEDPNPPLLTDADLGRLAAVDGVRAVVGDASSEGLTPFRKEDGKALPPGAPHLGVGLGADDFVADGLLQVVEGRAAQTDNEVTLTRYTAEQTGHQIGERIKIYVPRSASSSEWTVVGLLEYSGGRATLGGETMIGFTVPEAQRLFYGRTGVFGAAQLQADSGVSHQTLKERVGTAVPTGFEAITGEEAAEQQASALKQLLTFVNWFFLGFALIALLVGMFLIFNTFNIIIAQRSRELALLRALGASWGQVTGSVLVEAVVVGLIASTLGLAAGIGVAAGLQSLVAAFGFPLPEGGLTISGLAVGVSYLVGVVMTVIAALVPAVRAAGVPPIAAMREVVRPDKSLRGLTITGGVITLISALLLTVGLVGVDGLTAIALGVGVLLAVVGVALLSPALTRPVAGTLGRLVSWGTATGIGRRNTLRNPRRTAVTAAALMVGVTLVSAVSVIGASLKASVTDLVENNLSAAVIVTTTLVAPPSGREGFDPARLEQASRIPGVTRTVSMHAAVVTVGGQANSFLQATDLPAARAMFALEEQSGTLTPTGENDAVVDDGTAETNGWRVGSTFVVEMPVGGARTYTVAGIYQRTPVASGVLVSDSQVRYLAGPLALQGFVQVSDGADVSAVTRQIETLMSDYPLVSVVDQATFIGQQTAAVDQLLAIFYVLLALAVLVAFLGIVNTLVLSIYERTRELGLLRAVGMNRRQVRRMVRVESLLMAVFGCLLGVGLGVALGVTVTEVMRNAEAITMVALPYGQLIGFVVAAALAGVVAAWWPAWRASRLNVLDAISYE</sequence>
<dbReference type="InterPro" id="IPR003838">
    <property type="entry name" value="ABC3_permease_C"/>
</dbReference>
<feature type="transmembrane region" description="Helical" evidence="7">
    <location>
        <begin position="439"/>
        <end position="460"/>
    </location>
</feature>
<evidence type="ECO:0000259" key="8">
    <source>
        <dbReference type="Pfam" id="PF02687"/>
    </source>
</evidence>
<dbReference type="Pfam" id="PF02687">
    <property type="entry name" value="FtsX"/>
    <property type="match status" value="2"/>
</dbReference>
<feature type="domain" description="MacB-like periplasmic core" evidence="9">
    <location>
        <begin position="21"/>
        <end position="237"/>
    </location>
</feature>
<dbReference type="PANTHER" id="PTHR30572">
    <property type="entry name" value="MEMBRANE COMPONENT OF TRANSPORTER-RELATED"/>
    <property type="match status" value="1"/>
</dbReference>
<evidence type="ECO:0000256" key="5">
    <source>
        <dbReference type="ARBA" id="ARBA00023136"/>
    </source>
</evidence>
<keyword evidence="2" id="KW-1003">Cell membrane</keyword>
<feature type="transmembrane region" description="Helical" evidence="7">
    <location>
        <begin position="16"/>
        <end position="36"/>
    </location>
</feature>
<evidence type="ECO:0000256" key="6">
    <source>
        <dbReference type="ARBA" id="ARBA00038076"/>
    </source>
</evidence>
<evidence type="ECO:0000256" key="2">
    <source>
        <dbReference type="ARBA" id="ARBA00022475"/>
    </source>
</evidence>
<dbReference type="GO" id="GO:0005886">
    <property type="term" value="C:plasma membrane"/>
    <property type="evidence" value="ECO:0007669"/>
    <property type="project" value="UniProtKB-SubCell"/>
</dbReference>
<feature type="domain" description="ABC3 transporter permease C-terminal" evidence="8">
    <location>
        <begin position="727"/>
        <end position="844"/>
    </location>
</feature>
<dbReference type="PANTHER" id="PTHR30572:SF4">
    <property type="entry name" value="ABC TRANSPORTER PERMEASE YTRF"/>
    <property type="match status" value="1"/>
</dbReference>
<feature type="transmembrane region" description="Helical" evidence="7">
    <location>
        <begin position="723"/>
        <end position="749"/>
    </location>
</feature>
<evidence type="ECO:0000256" key="4">
    <source>
        <dbReference type="ARBA" id="ARBA00022989"/>
    </source>
</evidence>
<feature type="domain" description="ABC3 transporter permease C-terminal" evidence="8">
    <location>
        <begin position="275"/>
        <end position="395"/>
    </location>
</feature>
<reference evidence="10 11" key="1">
    <citation type="submission" date="2018-10" db="EMBL/GenBank/DDBJ databases">
        <title>Sequencing the genomes of 1000 actinobacteria strains.</title>
        <authorList>
            <person name="Klenk H.-P."/>
        </authorList>
    </citation>
    <scope>NUCLEOTIDE SEQUENCE [LARGE SCALE GENOMIC DNA]</scope>
    <source>
        <strain evidence="10 11">DSM 45175</strain>
    </source>
</reference>
<evidence type="ECO:0000256" key="1">
    <source>
        <dbReference type="ARBA" id="ARBA00004651"/>
    </source>
</evidence>
<evidence type="ECO:0000256" key="3">
    <source>
        <dbReference type="ARBA" id="ARBA00022692"/>
    </source>
</evidence>
<protein>
    <submittedName>
        <fullName evidence="10">Putative ABC transport system permease protein</fullName>
    </submittedName>
</protein>
<feature type="transmembrane region" description="Helical" evidence="7">
    <location>
        <begin position="363"/>
        <end position="388"/>
    </location>
</feature>
<keyword evidence="5 7" id="KW-0472">Membrane</keyword>
<dbReference type="RefSeq" id="WP_121160551.1">
    <property type="nucleotide sequence ID" value="NZ_RBKT01000001.1"/>
</dbReference>
<gene>
    <name evidence="10" type="ORF">BDK92_7025</name>
</gene>
<dbReference type="GO" id="GO:0022857">
    <property type="term" value="F:transmembrane transporter activity"/>
    <property type="evidence" value="ECO:0007669"/>
    <property type="project" value="TreeGrafter"/>
</dbReference>
<feature type="transmembrane region" description="Helical" evidence="7">
    <location>
        <begin position="409"/>
        <end position="433"/>
    </location>
</feature>
<feature type="transmembrane region" description="Helical" evidence="7">
    <location>
        <begin position="818"/>
        <end position="837"/>
    </location>
</feature>
<evidence type="ECO:0000313" key="11">
    <source>
        <dbReference type="Proteomes" id="UP000277671"/>
    </source>
</evidence>
<comment type="caution">
    <text evidence="10">The sequence shown here is derived from an EMBL/GenBank/DDBJ whole genome shotgun (WGS) entry which is preliminary data.</text>
</comment>
<dbReference type="InterPro" id="IPR025857">
    <property type="entry name" value="MacB_PCD"/>
</dbReference>
<feature type="transmembrane region" description="Helical" evidence="7">
    <location>
        <begin position="776"/>
        <end position="798"/>
    </location>
</feature>
<evidence type="ECO:0000259" key="9">
    <source>
        <dbReference type="Pfam" id="PF12704"/>
    </source>
</evidence>